<dbReference type="Gene3D" id="3.40.50.1000">
    <property type="entry name" value="HAD superfamily/HAD-like"/>
    <property type="match status" value="1"/>
</dbReference>
<dbReference type="InterPro" id="IPR023214">
    <property type="entry name" value="HAD_sf"/>
</dbReference>
<dbReference type="InterPro" id="IPR036412">
    <property type="entry name" value="HAD-like_sf"/>
</dbReference>
<dbReference type="SUPFAM" id="SSF81653">
    <property type="entry name" value="Calcium ATPase, transduction domain A"/>
    <property type="match status" value="1"/>
</dbReference>
<evidence type="ECO:0000256" key="6">
    <source>
        <dbReference type="ARBA" id="ARBA00023136"/>
    </source>
</evidence>
<name>A0ABD3ND08_9STRA</name>
<dbReference type="Pfam" id="PF00702">
    <property type="entry name" value="Hydrolase"/>
    <property type="match status" value="1"/>
</dbReference>
<feature type="region of interest" description="Disordered" evidence="7">
    <location>
        <begin position="1"/>
        <end position="29"/>
    </location>
</feature>
<dbReference type="InterPro" id="IPR006121">
    <property type="entry name" value="HMA_dom"/>
</dbReference>
<evidence type="ECO:0000256" key="3">
    <source>
        <dbReference type="ARBA" id="ARBA00022723"/>
    </source>
</evidence>
<dbReference type="GO" id="GO:0046872">
    <property type="term" value="F:metal ion binding"/>
    <property type="evidence" value="ECO:0007669"/>
    <property type="project" value="UniProtKB-KW"/>
</dbReference>
<keyword evidence="5" id="KW-1133">Transmembrane helix</keyword>
<accession>A0ABD3ND08</accession>
<dbReference type="EMBL" id="JALLAZ020001505">
    <property type="protein sequence ID" value="KAL3773832.1"/>
    <property type="molecule type" value="Genomic_DNA"/>
</dbReference>
<dbReference type="SUPFAM" id="SSF81660">
    <property type="entry name" value="Metal cation-transporting ATPase, ATP-binding domain N"/>
    <property type="match status" value="1"/>
</dbReference>
<dbReference type="GO" id="GO:0012505">
    <property type="term" value="C:endomembrane system"/>
    <property type="evidence" value="ECO:0007669"/>
    <property type="project" value="UniProtKB-SubCell"/>
</dbReference>
<feature type="compositionally biased region" description="Polar residues" evidence="7">
    <location>
        <begin position="1"/>
        <end position="14"/>
    </location>
</feature>
<feature type="compositionally biased region" description="Gly residues" evidence="7">
    <location>
        <begin position="268"/>
        <end position="277"/>
    </location>
</feature>
<evidence type="ECO:0000256" key="2">
    <source>
        <dbReference type="ARBA" id="ARBA00022692"/>
    </source>
</evidence>
<dbReference type="SFLD" id="SFLDF00027">
    <property type="entry name" value="p-type_atpase"/>
    <property type="match status" value="1"/>
</dbReference>
<feature type="domain" description="P-type ATPase A" evidence="8">
    <location>
        <begin position="556"/>
        <end position="608"/>
    </location>
</feature>
<dbReference type="Pfam" id="PF00122">
    <property type="entry name" value="E1-E2_ATPase"/>
    <property type="match status" value="1"/>
</dbReference>
<dbReference type="SFLD" id="SFLDG00002">
    <property type="entry name" value="C1.7:_P-type_atpase_like"/>
    <property type="match status" value="1"/>
</dbReference>
<keyword evidence="4" id="KW-1278">Translocase</keyword>
<proteinExistence type="predicted"/>
<protein>
    <recommendedName>
        <fullName evidence="12">P-type Cu(+) transporter</fullName>
    </recommendedName>
</protein>
<gene>
    <name evidence="10" type="ORF">ACHAW5_006429</name>
</gene>
<keyword evidence="11" id="KW-1185">Reference proteome</keyword>
<dbReference type="NCBIfam" id="TIGR01494">
    <property type="entry name" value="ATPase_P-type"/>
    <property type="match status" value="1"/>
</dbReference>
<evidence type="ECO:0000259" key="8">
    <source>
        <dbReference type="Pfam" id="PF00122"/>
    </source>
</evidence>
<evidence type="ECO:0000313" key="11">
    <source>
        <dbReference type="Proteomes" id="UP001530315"/>
    </source>
</evidence>
<evidence type="ECO:0000313" key="10">
    <source>
        <dbReference type="EMBL" id="KAL3773832.1"/>
    </source>
</evidence>
<dbReference type="PANTHER" id="PTHR43520:SF8">
    <property type="entry name" value="P-TYPE CU(+) TRANSPORTER"/>
    <property type="match status" value="1"/>
</dbReference>
<comment type="caution">
    <text evidence="10">The sequence shown here is derived from an EMBL/GenBank/DDBJ whole genome shotgun (WGS) entry which is preliminary data.</text>
</comment>
<evidence type="ECO:0000256" key="4">
    <source>
        <dbReference type="ARBA" id="ARBA00022967"/>
    </source>
</evidence>
<dbReference type="InterPro" id="IPR059000">
    <property type="entry name" value="ATPase_P-type_domA"/>
</dbReference>
<evidence type="ECO:0000259" key="9">
    <source>
        <dbReference type="Pfam" id="PF00403"/>
    </source>
</evidence>
<evidence type="ECO:0000256" key="7">
    <source>
        <dbReference type="SAM" id="MobiDB-lite"/>
    </source>
</evidence>
<dbReference type="SUPFAM" id="SSF55008">
    <property type="entry name" value="HMA, heavy metal-associated domain"/>
    <property type="match status" value="1"/>
</dbReference>
<evidence type="ECO:0000256" key="1">
    <source>
        <dbReference type="ARBA" id="ARBA00004127"/>
    </source>
</evidence>
<keyword evidence="6" id="KW-0472">Membrane</keyword>
<organism evidence="10 11">
    <name type="scientific">Stephanodiscus triporus</name>
    <dbReference type="NCBI Taxonomy" id="2934178"/>
    <lineage>
        <taxon>Eukaryota</taxon>
        <taxon>Sar</taxon>
        <taxon>Stramenopiles</taxon>
        <taxon>Ochrophyta</taxon>
        <taxon>Bacillariophyta</taxon>
        <taxon>Coscinodiscophyceae</taxon>
        <taxon>Thalassiosirophycidae</taxon>
        <taxon>Stephanodiscales</taxon>
        <taxon>Stephanodiscaceae</taxon>
        <taxon>Stephanodiscus</taxon>
    </lineage>
</organism>
<evidence type="ECO:0000256" key="5">
    <source>
        <dbReference type="ARBA" id="ARBA00022989"/>
    </source>
</evidence>
<dbReference type="PRINTS" id="PR00119">
    <property type="entry name" value="CATATPASE"/>
</dbReference>
<dbReference type="Proteomes" id="UP001530315">
    <property type="component" value="Unassembled WGS sequence"/>
</dbReference>
<dbReference type="InterPro" id="IPR023299">
    <property type="entry name" value="ATPase_P-typ_cyto_dom_N"/>
</dbReference>
<dbReference type="InterPro" id="IPR044492">
    <property type="entry name" value="P_typ_ATPase_HD_dom"/>
</dbReference>
<feature type="domain" description="HMA" evidence="9">
    <location>
        <begin position="160"/>
        <end position="205"/>
    </location>
</feature>
<dbReference type="Gene3D" id="3.40.1110.10">
    <property type="entry name" value="Calcium-transporting ATPase, cytoplasmic domain N"/>
    <property type="match status" value="1"/>
</dbReference>
<dbReference type="InterPro" id="IPR008250">
    <property type="entry name" value="ATPase_P-typ_transduc_dom_A_sf"/>
</dbReference>
<dbReference type="SUPFAM" id="SSF56784">
    <property type="entry name" value="HAD-like"/>
    <property type="match status" value="1"/>
</dbReference>
<dbReference type="Gene3D" id="2.70.150.10">
    <property type="entry name" value="Calcium-transporting ATPase, cytoplasmic transduction domain A"/>
    <property type="match status" value="1"/>
</dbReference>
<dbReference type="Pfam" id="PF00403">
    <property type="entry name" value="HMA"/>
    <property type="match status" value="1"/>
</dbReference>
<keyword evidence="3" id="KW-0479">Metal-binding</keyword>
<sequence length="1250" mass="133336">MTTPLRSSSSITKTSGREKTATTATTTTTTTVVHLRVRGMMCQRNCGSTVRRALLDMDVSGICSGLLAAAAGGGGGGGVSRRAAPSHYVARVVDAAADHGTSYANVVVEWWGMPSSSSFSSSLRTPSAVFDRLPVAPAVEVDGSDSDCDRVGGGAATAAFHVGGMSCAVCAGGVERLLLSFDPSVLTASVSLPTSTARVTFSSSSFLPATTTSTISANDARDSYRKLADRCALVVTRGGYPCEVLEVRIARNDNDDDDDRDRGEGGEGEGGGGGGGLRESAARMERDRISELREWRTSLLISLAFTIPLAALHFSSMRSMHDDLMPNVKDWLCLLLATPVQFGVGRRYYQNAYRGLAHGCTMGMDFLVAMGTSSAYLYSVIVFGLRIAAGLDEYDDGDGGATPPPVAKLAPTFETGAWLITFVTLGKYLEAYAKGETAGALRTLMKLQPVSATLVVLPREVVDELDGIHDGLGANREDPDSAFSLPSTIDLNSVPTEERDISEVRVGDFLLVLPGGRVPADGRLVAIGRVGLGYVDGGGSAASGKSATKDGTVCAYIDESAFSGEPFPVAKRPGDTVCGASVNQLSVILIRVTATGSATVLSRIVRLVDEAQGNKAPIQAHAVDKTGTLTTGRAVVGSRIEYASQLLSRDASPGASGALRRLFHSLPSAVKPTDIALWFACCAELRSEHPLGRAILNSGKEIWGHDVLNPNLKENTGTSKEEARAASGLSLSDSRVVPGRGVECRVNGPSPDNSCVVRVGNRAWAYGFEDQGDGLVARENNGENEADDDVRSLRTRGQICVYVSVKSLIFKGEDFVIIGVIGILDPVKNEAKSTVAALKCLGVDVWMCTGDHELTAQAVAQQIGIDEDNVCSNVKPEGKADLVRRLQKRRIQSGVSQKSDNRVAVVGDGINDAVALAQSDVGIAIGAGTEVAVEAADIVLVRSQLHDVVVSLHLSRVVFDRIRLNFMWAMAYNLCALPFAAGLLYPFTDWTLPPAFAGLMMAFSSDAMKFFVRHGLGRQKLASIAADAGSSPLVERWQRMIAAYLETQCQVIALLGYRPDEVGISMYTQHVQRAMTMSSPEDQERLRIAMRDTYRLVLAGAFDAPTLMEDQRTRGELSIIDARNIMHKVSLRMLEPDVLEKVRDRCSVSVAMNDGPEAQQIELARKHTVVQEVMVTDVYLSEKDGMSLVEECGFGAGEAGYVRMQCALAEHQGDPLITQYVGAAIVRLLQSAGIDMEALQKQAQQLQQNQ</sequence>
<comment type="subcellular location">
    <subcellularLocation>
        <location evidence="1">Endomembrane system</location>
        <topology evidence="1">Multi-pass membrane protein</topology>
    </subcellularLocation>
</comment>
<evidence type="ECO:0008006" key="12">
    <source>
        <dbReference type="Google" id="ProtNLM"/>
    </source>
</evidence>
<dbReference type="Gene3D" id="3.30.70.100">
    <property type="match status" value="1"/>
</dbReference>
<dbReference type="CDD" id="cd00371">
    <property type="entry name" value="HMA"/>
    <property type="match status" value="1"/>
</dbReference>
<dbReference type="InterPro" id="IPR036163">
    <property type="entry name" value="HMA_dom_sf"/>
</dbReference>
<dbReference type="AlphaFoldDB" id="A0ABD3ND08"/>
<reference evidence="10 11" key="1">
    <citation type="submission" date="2024-10" db="EMBL/GenBank/DDBJ databases">
        <title>Updated reference genomes for cyclostephanoid diatoms.</title>
        <authorList>
            <person name="Roberts W.R."/>
            <person name="Alverson A.J."/>
        </authorList>
    </citation>
    <scope>NUCLEOTIDE SEQUENCE [LARGE SCALE GENOMIC DNA]</scope>
    <source>
        <strain evidence="10 11">AJA276-08</strain>
    </source>
</reference>
<keyword evidence="2" id="KW-0812">Transmembrane</keyword>
<dbReference type="PANTHER" id="PTHR43520">
    <property type="entry name" value="ATP7, ISOFORM B"/>
    <property type="match status" value="1"/>
</dbReference>
<feature type="region of interest" description="Disordered" evidence="7">
    <location>
        <begin position="251"/>
        <end position="283"/>
    </location>
</feature>
<dbReference type="SFLD" id="SFLDS00003">
    <property type="entry name" value="Haloacid_Dehalogenase"/>
    <property type="match status" value="1"/>
</dbReference>
<dbReference type="InterPro" id="IPR001757">
    <property type="entry name" value="P_typ_ATPase"/>
</dbReference>